<evidence type="ECO:0000259" key="1">
    <source>
        <dbReference type="PROSITE" id="PS50075"/>
    </source>
</evidence>
<gene>
    <name evidence="2" type="primary">acpP_1</name>
    <name evidence="3" type="ORF">K3718_20900</name>
    <name evidence="2" type="ORF">PHA8399_00405</name>
</gene>
<accession>A0A0P1H5V0</accession>
<protein>
    <submittedName>
        <fullName evidence="2">Acyl carrier protein</fullName>
    </submittedName>
</protein>
<keyword evidence="5" id="KW-1185">Reference proteome</keyword>
<dbReference type="Pfam" id="PF00550">
    <property type="entry name" value="PP-binding"/>
    <property type="match status" value="1"/>
</dbReference>
<dbReference type="Proteomes" id="UP000051326">
    <property type="component" value="Unassembled WGS sequence"/>
</dbReference>
<dbReference type="STRING" id="1396826.PHA8399_00405"/>
<reference evidence="2 4" key="1">
    <citation type="submission" date="2015-09" db="EMBL/GenBank/DDBJ databases">
        <authorList>
            <consortium name="Swine Surveillance"/>
        </authorList>
    </citation>
    <scope>NUCLEOTIDE SEQUENCE [LARGE SCALE GENOMIC DNA]</scope>
    <source>
        <strain evidence="2 4">CECT 8399</strain>
    </source>
</reference>
<dbReference type="AlphaFoldDB" id="A0A0P1H5V0"/>
<evidence type="ECO:0000313" key="2">
    <source>
        <dbReference type="EMBL" id="CUH98291.1"/>
    </source>
</evidence>
<evidence type="ECO:0000313" key="5">
    <source>
        <dbReference type="Proteomes" id="UP001058514"/>
    </source>
</evidence>
<dbReference type="EMBL" id="CYSR01000004">
    <property type="protein sequence ID" value="CUH98291.1"/>
    <property type="molecule type" value="Genomic_DNA"/>
</dbReference>
<proteinExistence type="predicted"/>
<sequence>MTQTDMRAVFLEELTRVAPDIDPAGVSDGDHLQDDLELDSMDILNLVAALHQRLGIEIPEADYPRIATAGAAAAYLSAAAAAD</sequence>
<keyword evidence="3" id="KW-0614">Plasmid</keyword>
<dbReference type="RefSeq" id="WP_058284540.1">
    <property type="nucleotide sequence ID" value="NZ_CP041158.1"/>
</dbReference>
<dbReference type="EMBL" id="CP081056">
    <property type="protein sequence ID" value="UWQ43928.1"/>
    <property type="molecule type" value="Genomic_DNA"/>
</dbReference>
<dbReference type="InterPro" id="IPR009081">
    <property type="entry name" value="PP-bd_ACP"/>
</dbReference>
<feature type="domain" description="Carrier" evidence="1">
    <location>
        <begin position="1"/>
        <end position="80"/>
    </location>
</feature>
<dbReference type="PROSITE" id="PS50075">
    <property type="entry name" value="CARRIER"/>
    <property type="match status" value="1"/>
</dbReference>
<evidence type="ECO:0000313" key="3">
    <source>
        <dbReference type="EMBL" id="UWQ43928.1"/>
    </source>
</evidence>
<reference evidence="3" key="2">
    <citation type="submission" date="2021-08" db="EMBL/GenBank/DDBJ databases">
        <authorList>
            <person name="Nwanade C."/>
            <person name="Wang M."/>
            <person name="Masoudi A."/>
            <person name="Yu Z."/>
            <person name="Liu J."/>
        </authorList>
    </citation>
    <scope>NUCLEOTIDE SEQUENCE</scope>
    <source>
        <strain evidence="3">S166</strain>
        <plasmid evidence="3">unnamed5</plasmid>
    </source>
</reference>
<geneLocation type="plasmid" evidence="3 5">
    <name>unnamed5</name>
</geneLocation>
<dbReference type="Gene3D" id="1.10.1200.10">
    <property type="entry name" value="ACP-like"/>
    <property type="match status" value="1"/>
</dbReference>
<evidence type="ECO:0000313" key="4">
    <source>
        <dbReference type="Proteomes" id="UP000051326"/>
    </source>
</evidence>
<organism evidence="2 4">
    <name type="scientific">Leisingera aquaemixtae</name>
    <dbReference type="NCBI Taxonomy" id="1396826"/>
    <lineage>
        <taxon>Bacteria</taxon>
        <taxon>Pseudomonadati</taxon>
        <taxon>Pseudomonadota</taxon>
        <taxon>Alphaproteobacteria</taxon>
        <taxon>Rhodobacterales</taxon>
        <taxon>Roseobacteraceae</taxon>
        <taxon>Leisingera</taxon>
    </lineage>
</organism>
<dbReference type="SUPFAM" id="SSF47336">
    <property type="entry name" value="ACP-like"/>
    <property type="match status" value="1"/>
</dbReference>
<dbReference type="Proteomes" id="UP001058514">
    <property type="component" value="Plasmid unnamed5"/>
</dbReference>
<dbReference type="InterPro" id="IPR036736">
    <property type="entry name" value="ACP-like_sf"/>
</dbReference>
<name>A0A0P1H5V0_9RHOB</name>